<dbReference type="PROSITE" id="PS50088">
    <property type="entry name" value="ANK_REPEAT"/>
    <property type="match status" value="6"/>
</dbReference>
<comment type="cofactor">
    <cofactor evidence="1">
        <name>Mg(2+)</name>
        <dbReference type="ChEBI" id="CHEBI:18420"/>
    </cofactor>
</comment>
<dbReference type="SUPFAM" id="SSF56112">
    <property type="entry name" value="Protein kinase-like (PK-like)"/>
    <property type="match status" value="1"/>
</dbReference>
<dbReference type="GO" id="GO:0043065">
    <property type="term" value="P:positive regulation of apoptotic process"/>
    <property type="evidence" value="ECO:0007669"/>
    <property type="project" value="TreeGrafter"/>
</dbReference>
<evidence type="ECO:0000256" key="10">
    <source>
        <dbReference type="SAM" id="Coils"/>
    </source>
</evidence>
<proteinExistence type="predicted"/>
<gene>
    <name evidence="15" type="ORF">R5R35_000274</name>
</gene>
<reference evidence="15 16" key="1">
    <citation type="submission" date="2024-03" db="EMBL/GenBank/DDBJ databases">
        <title>The genome assembly and annotation of the cricket Gryllus longicercus Weissman &amp; Gray.</title>
        <authorList>
            <person name="Szrajer S."/>
            <person name="Gray D."/>
            <person name="Ylla G."/>
        </authorList>
    </citation>
    <scope>NUCLEOTIDE SEQUENCE [LARGE SCALE GENOMIC DNA]</scope>
    <source>
        <strain evidence="15">DAG 2021-001</strain>
        <tissue evidence="15">Whole body minus gut</tissue>
    </source>
</reference>
<evidence type="ECO:0000256" key="2">
    <source>
        <dbReference type="ARBA" id="ARBA00022527"/>
    </source>
</evidence>
<dbReference type="Gene3D" id="1.10.510.10">
    <property type="entry name" value="Transferase(Phosphotransferase) domain 1"/>
    <property type="match status" value="1"/>
</dbReference>
<dbReference type="InterPro" id="IPR011009">
    <property type="entry name" value="Kinase-like_dom_sf"/>
</dbReference>
<evidence type="ECO:0000256" key="8">
    <source>
        <dbReference type="PROSITE-ProRule" id="PRU00023"/>
    </source>
</evidence>
<dbReference type="FunFam" id="1.10.510.10:FF:000571">
    <property type="entry name" value="Maternal embryonic leucine zipper kinase"/>
    <property type="match status" value="1"/>
</dbReference>
<dbReference type="GO" id="GO:0005634">
    <property type="term" value="C:nucleus"/>
    <property type="evidence" value="ECO:0007669"/>
    <property type="project" value="TreeGrafter"/>
</dbReference>
<dbReference type="Pfam" id="PF13637">
    <property type="entry name" value="Ank_4"/>
    <property type="match status" value="1"/>
</dbReference>
<keyword evidence="6" id="KW-0418">Kinase</keyword>
<dbReference type="InterPro" id="IPR002110">
    <property type="entry name" value="Ankyrin_rpt"/>
</dbReference>
<dbReference type="InterPro" id="IPR000488">
    <property type="entry name" value="Death_dom"/>
</dbReference>
<dbReference type="SUPFAM" id="SSF48403">
    <property type="entry name" value="Ankyrin repeat"/>
    <property type="match status" value="1"/>
</dbReference>
<dbReference type="SMART" id="SM00220">
    <property type="entry name" value="S_TKc"/>
    <property type="match status" value="1"/>
</dbReference>
<dbReference type="Pfam" id="PF12796">
    <property type="entry name" value="Ank_2"/>
    <property type="match status" value="2"/>
</dbReference>
<feature type="domain" description="Roc" evidence="14">
    <location>
        <begin position="640"/>
        <end position="881"/>
    </location>
</feature>
<feature type="repeat" description="ANK" evidence="8">
    <location>
        <begin position="502"/>
        <end position="534"/>
    </location>
</feature>
<evidence type="ECO:0000259" key="13">
    <source>
        <dbReference type="PROSITE" id="PS50017"/>
    </source>
</evidence>
<dbReference type="SMART" id="SM00248">
    <property type="entry name" value="ANK"/>
    <property type="match status" value="7"/>
</dbReference>
<dbReference type="Gene3D" id="1.25.40.20">
    <property type="entry name" value="Ankyrin repeat-containing domain"/>
    <property type="match status" value="3"/>
</dbReference>
<dbReference type="SMART" id="SM00005">
    <property type="entry name" value="DEATH"/>
    <property type="match status" value="1"/>
</dbReference>
<dbReference type="Pfam" id="PF00531">
    <property type="entry name" value="Death"/>
    <property type="match status" value="1"/>
</dbReference>
<dbReference type="Gene3D" id="3.30.200.20">
    <property type="entry name" value="Phosphorylase Kinase, domain 1"/>
    <property type="match status" value="1"/>
</dbReference>
<name>A0AAN9VKF0_9ORTH</name>
<dbReference type="InterPro" id="IPR011029">
    <property type="entry name" value="DEATH-like_dom_sf"/>
</dbReference>
<evidence type="ECO:0000259" key="14">
    <source>
        <dbReference type="PROSITE" id="PS51424"/>
    </source>
</evidence>
<dbReference type="GO" id="GO:0005737">
    <property type="term" value="C:cytoplasm"/>
    <property type="evidence" value="ECO:0007669"/>
    <property type="project" value="UniProtKB-ARBA"/>
</dbReference>
<feature type="domain" description="Protein kinase" evidence="12">
    <location>
        <begin position="17"/>
        <end position="274"/>
    </location>
</feature>
<keyword evidence="8" id="KW-0040">ANK repeat</keyword>
<dbReference type="InterPro" id="IPR008271">
    <property type="entry name" value="Ser/Thr_kinase_AS"/>
</dbReference>
<dbReference type="GO" id="GO:0035556">
    <property type="term" value="P:intracellular signal transduction"/>
    <property type="evidence" value="ECO:0007669"/>
    <property type="project" value="TreeGrafter"/>
</dbReference>
<feature type="repeat" description="ANK" evidence="8">
    <location>
        <begin position="436"/>
        <end position="468"/>
    </location>
</feature>
<evidence type="ECO:0000256" key="1">
    <source>
        <dbReference type="ARBA" id="ARBA00001946"/>
    </source>
</evidence>
<dbReference type="PROSITE" id="PS50011">
    <property type="entry name" value="PROTEIN_KINASE_DOM"/>
    <property type="match status" value="1"/>
</dbReference>
<dbReference type="GO" id="GO:0005524">
    <property type="term" value="F:ATP binding"/>
    <property type="evidence" value="ECO:0007669"/>
    <property type="project" value="UniProtKB-UniRule"/>
</dbReference>
<dbReference type="GO" id="GO:0005525">
    <property type="term" value="F:GTP binding"/>
    <property type="evidence" value="ECO:0007669"/>
    <property type="project" value="UniProtKB-KW"/>
</dbReference>
<keyword evidence="16" id="KW-1185">Reference proteome</keyword>
<dbReference type="EMBL" id="JAZDUA010000141">
    <property type="protein sequence ID" value="KAK7866659.1"/>
    <property type="molecule type" value="Genomic_DNA"/>
</dbReference>
<dbReference type="PROSITE" id="PS51424">
    <property type="entry name" value="ROC"/>
    <property type="match status" value="1"/>
</dbReference>
<dbReference type="GO" id="GO:0004674">
    <property type="term" value="F:protein serine/threonine kinase activity"/>
    <property type="evidence" value="ECO:0007669"/>
    <property type="project" value="UniProtKB-KW"/>
</dbReference>
<feature type="repeat" description="ANK" evidence="8">
    <location>
        <begin position="403"/>
        <end position="435"/>
    </location>
</feature>
<keyword evidence="3" id="KW-0808">Transferase</keyword>
<evidence type="ECO:0000256" key="3">
    <source>
        <dbReference type="ARBA" id="ARBA00022679"/>
    </source>
</evidence>
<feature type="repeat" description="ANK" evidence="8">
    <location>
        <begin position="535"/>
        <end position="567"/>
    </location>
</feature>
<dbReference type="SUPFAM" id="SSF52540">
    <property type="entry name" value="P-loop containing nucleoside triphosphate hydrolases"/>
    <property type="match status" value="1"/>
</dbReference>
<keyword evidence="2" id="KW-0723">Serine/threonine-protein kinase</keyword>
<dbReference type="PROSITE" id="PS50017">
    <property type="entry name" value="DEATH_DOMAIN"/>
    <property type="match status" value="1"/>
</dbReference>
<dbReference type="PROSITE" id="PS00108">
    <property type="entry name" value="PROTEIN_KINASE_ST"/>
    <property type="match status" value="1"/>
</dbReference>
<evidence type="ECO:0000259" key="12">
    <source>
        <dbReference type="PROSITE" id="PS50011"/>
    </source>
</evidence>
<dbReference type="SUPFAM" id="SSF47986">
    <property type="entry name" value="DEATH domain"/>
    <property type="match status" value="1"/>
</dbReference>
<organism evidence="15 16">
    <name type="scientific">Gryllus longicercus</name>
    <dbReference type="NCBI Taxonomy" id="2509291"/>
    <lineage>
        <taxon>Eukaryota</taxon>
        <taxon>Metazoa</taxon>
        <taxon>Ecdysozoa</taxon>
        <taxon>Arthropoda</taxon>
        <taxon>Hexapoda</taxon>
        <taxon>Insecta</taxon>
        <taxon>Pterygota</taxon>
        <taxon>Neoptera</taxon>
        <taxon>Polyneoptera</taxon>
        <taxon>Orthoptera</taxon>
        <taxon>Ensifera</taxon>
        <taxon>Gryllidea</taxon>
        <taxon>Grylloidea</taxon>
        <taxon>Gryllidae</taxon>
        <taxon>Gryllinae</taxon>
        <taxon>Gryllus</taxon>
    </lineage>
</organism>
<dbReference type="InterPro" id="IPR000719">
    <property type="entry name" value="Prot_kinase_dom"/>
</dbReference>
<feature type="binding site" evidence="9">
    <location>
        <position position="46"/>
    </location>
    <ligand>
        <name>ATP</name>
        <dbReference type="ChEBI" id="CHEBI:30616"/>
    </ligand>
</feature>
<feature type="region of interest" description="Disordered" evidence="11">
    <location>
        <begin position="680"/>
        <end position="699"/>
    </location>
</feature>
<dbReference type="InterPro" id="IPR020859">
    <property type="entry name" value="ROC"/>
</dbReference>
<dbReference type="PROSITE" id="PS50297">
    <property type="entry name" value="ANK_REP_REGION"/>
    <property type="match status" value="6"/>
</dbReference>
<keyword evidence="5 9" id="KW-0547">Nucleotide-binding</keyword>
<dbReference type="InterPro" id="IPR027417">
    <property type="entry name" value="P-loop_NTPase"/>
</dbReference>
<dbReference type="InterPro" id="IPR036770">
    <property type="entry name" value="Ankyrin_rpt-contain_sf"/>
</dbReference>
<keyword evidence="4" id="KW-0677">Repeat</keyword>
<dbReference type="PROSITE" id="PS00107">
    <property type="entry name" value="PROTEIN_KINASE_ATP"/>
    <property type="match status" value="1"/>
</dbReference>
<dbReference type="PANTHER" id="PTHR24342">
    <property type="entry name" value="SERINE/THREONINE-PROTEIN KINASE 17"/>
    <property type="match status" value="1"/>
</dbReference>
<evidence type="ECO:0000256" key="5">
    <source>
        <dbReference type="ARBA" id="ARBA00022741"/>
    </source>
</evidence>
<feature type="domain" description="Death" evidence="13">
    <location>
        <begin position="1252"/>
        <end position="1323"/>
    </location>
</feature>
<dbReference type="Pfam" id="PF00069">
    <property type="entry name" value="Pkinase"/>
    <property type="match status" value="1"/>
</dbReference>
<evidence type="ECO:0000256" key="7">
    <source>
        <dbReference type="ARBA" id="ARBA00022840"/>
    </source>
</evidence>
<dbReference type="Gene3D" id="3.40.50.300">
    <property type="entry name" value="P-loop containing nucleotide triphosphate hydrolases"/>
    <property type="match status" value="1"/>
</dbReference>
<sequence>MQIYIMEFKSEPFEECYDVYEEIGKGQFAVVRRCVEKSTGNQFAAKFMRKRRVCRGVSSEDIEREVKLLLQLKHKNIVSLHQVFESRQEVVLVLELIEGGELFHYVSKRDRLDENEAAHFIRQILEALEHMHNNNVAHLDLKPENILLLNHESLHIKLIDFGLSQQLAPDTRLRAMFGTPEFVAPEIVNYEPLSLGTDMWALGVITYILVSGASPFLGDDKQETFSNVVAGIYSFDDEYFSNVSELAKNFISQLLVKEPSERATVSDCLQHIWLQTYSAAPVVDNVKIIEESEEIKEEKKDASELMNEMNEVVLKENEKNTIRENKIKRIRKHNVQILKKWHHCLQAIRICLRLQSAAVCFPGSKEDNFVVLALHCAAVEGNSEGLDELLGLADINVNVTNKHGVTAAHIAAGQGHDMVLTLLQARGANLYAIDDHGDTPLMWAARHGQAETMKMLVNIGVTISCQNKEGDSPLHYASSRGHLDCLRVLVDAGASLDLANNCGATALHQALAKRQSHCAMFLLHSGADIDLQDVAGETPIHIAAREGLLTVAQTLCAFGCNVDVASRNGLYPLHLAARHGHTEIVRCLCLAGCNIEQKNSDGIKAEITALKHGFNDIGDLLNRLRNSSQREDFIKQLIPTSQPLGRINVKFFGHSGVGKSTLIESLKAGYFLSFFRKSKSTPGNNTHSGSTSPGSKTQIEMDVTSSRTSLSFDTYNYQYTRGINVQQVNLSGPGDVSLWEFSGQDTYFLVYDRFLGNTNCLHVVVFNLEDPPSAQLQQCCFWLSFLQARIPPAEPLGDRGVANRVARVLLVATHADSTRTPRTASGAYVSSQAERVLEQVRERFGTLFDIHDHVTVVDSHVPAGPGIKAIKNYLAEGKRQVLQEVPRTTAFLEGVVSWLHALRRNSPNFPVLPWPSFVELVHCNVNPLAGEEHLRELLQQLQLMGEAVYLKSPYQDLVCVWPHWLGSQVVGQLLSLDFLAQARVTGCYSVDDFQVAFSECDALDMLQVLEALQLCTQCENDDELEFEFPCYNFVETLDGLWDESDPRYCGPDSCYGGVKLRSPPETFHLIHSIFPRIQVQLRRTVQSLSDPDSDLYQWFEGSKLCSGPIESLITLEEDGEAVEMKVRGPVGSELACFYFMEELLGIVDQVLLEMSPGLPIEKHVLSAEQLREHSEEVHCWSPADLMEAVLRPQRLDSTLLNPVTEHKETLLDLVGFGAPEVRDLVLTGDELPVSALSTVCRQQLCRLLDPPDPLGKDWCLLAVKLGLDDKIATLDLESNLSMSRTARLLDEWAKDRTTGIGLLIKGLQDLGREDACQILLRSAPLYRIVPSTVPQNSPVDGSHNSCSNLSR</sequence>
<evidence type="ECO:0000256" key="6">
    <source>
        <dbReference type="ARBA" id="ARBA00022777"/>
    </source>
</evidence>
<protein>
    <recommendedName>
        <fullName evidence="17">Non-specific serine/threonine protein kinase</fullName>
    </recommendedName>
</protein>
<dbReference type="PANTHER" id="PTHR24342:SF14">
    <property type="entry name" value="DEATH-ASSOCIATED PROTEIN KINASE DAPK-1"/>
    <property type="match status" value="1"/>
</dbReference>
<dbReference type="Proteomes" id="UP001378592">
    <property type="component" value="Unassembled WGS sequence"/>
</dbReference>
<dbReference type="GO" id="GO:0045087">
    <property type="term" value="P:innate immune response"/>
    <property type="evidence" value="ECO:0007669"/>
    <property type="project" value="UniProtKB-ARBA"/>
</dbReference>
<feature type="coiled-coil region" evidence="10">
    <location>
        <begin position="285"/>
        <end position="315"/>
    </location>
</feature>
<keyword evidence="10" id="KW-0175">Coiled coil</keyword>
<evidence type="ECO:0008006" key="17">
    <source>
        <dbReference type="Google" id="ProtNLM"/>
    </source>
</evidence>
<keyword evidence="7 9" id="KW-0067">ATP-binding</keyword>
<comment type="caution">
    <text evidence="15">The sequence shown here is derived from an EMBL/GenBank/DDBJ whole genome shotgun (WGS) entry which is preliminary data.</text>
</comment>
<feature type="repeat" description="ANK" evidence="8">
    <location>
        <begin position="568"/>
        <end position="600"/>
    </location>
</feature>
<evidence type="ECO:0000256" key="9">
    <source>
        <dbReference type="PROSITE-ProRule" id="PRU10141"/>
    </source>
</evidence>
<dbReference type="InterPro" id="IPR017441">
    <property type="entry name" value="Protein_kinase_ATP_BS"/>
</dbReference>
<feature type="repeat" description="ANK" evidence="8">
    <location>
        <begin position="469"/>
        <end position="501"/>
    </location>
</feature>
<accession>A0AAN9VKF0</accession>
<evidence type="ECO:0000256" key="4">
    <source>
        <dbReference type="ARBA" id="ARBA00022737"/>
    </source>
</evidence>
<evidence type="ECO:0000256" key="11">
    <source>
        <dbReference type="SAM" id="MobiDB-lite"/>
    </source>
</evidence>
<evidence type="ECO:0000313" key="16">
    <source>
        <dbReference type="Proteomes" id="UP001378592"/>
    </source>
</evidence>
<dbReference type="FunFam" id="3.30.200.20:FF:000042">
    <property type="entry name" value="Aurora kinase A"/>
    <property type="match status" value="1"/>
</dbReference>
<evidence type="ECO:0000313" key="15">
    <source>
        <dbReference type="EMBL" id="KAK7866659.1"/>
    </source>
</evidence>
<dbReference type="Gene3D" id="1.10.533.10">
    <property type="entry name" value="Death Domain, Fas"/>
    <property type="match status" value="1"/>
</dbReference>